<proteinExistence type="predicted"/>
<name>A0A9D4CN14_DREPO</name>
<gene>
    <name evidence="1" type="ORF">DPMN_054386</name>
</gene>
<comment type="caution">
    <text evidence="1">The sequence shown here is derived from an EMBL/GenBank/DDBJ whole genome shotgun (WGS) entry which is preliminary data.</text>
</comment>
<organism evidence="1 2">
    <name type="scientific">Dreissena polymorpha</name>
    <name type="common">Zebra mussel</name>
    <name type="synonym">Mytilus polymorpha</name>
    <dbReference type="NCBI Taxonomy" id="45954"/>
    <lineage>
        <taxon>Eukaryota</taxon>
        <taxon>Metazoa</taxon>
        <taxon>Spiralia</taxon>
        <taxon>Lophotrochozoa</taxon>
        <taxon>Mollusca</taxon>
        <taxon>Bivalvia</taxon>
        <taxon>Autobranchia</taxon>
        <taxon>Heteroconchia</taxon>
        <taxon>Euheterodonta</taxon>
        <taxon>Imparidentia</taxon>
        <taxon>Neoheterodontei</taxon>
        <taxon>Myida</taxon>
        <taxon>Dreissenoidea</taxon>
        <taxon>Dreissenidae</taxon>
        <taxon>Dreissena</taxon>
    </lineage>
</organism>
<protein>
    <submittedName>
        <fullName evidence="1">Uncharacterized protein</fullName>
    </submittedName>
</protein>
<dbReference type="Proteomes" id="UP000828390">
    <property type="component" value="Unassembled WGS sequence"/>
</dbReference>
<dbReference type="AlphaFoldDB" id="A0A9D4CN14"/>
<evidence type="ECO:0000313" key="1">
    <source>
        <dbReference type="EMBL" id="KAH3728430.1"/>
    </source>
</evidence>
<dbReference type="EMBL" id="JAIWYP010000012">
    <property type="protein sequence ID" value="KAH3728430.1"/>
    <property type="molecule type" value="Genomic_DNA"/>
</dbReference>
<reference evidence="1" key="1">
    <citation type="journal article" date="2019" name="bioRxiv">
        <title>The Genome of the Zebra Mussel, Dreissena polymorpha: A Resource for Invasive Species Research.</title>
        <authorList>
            <person name="McCartney M.A."/>
            <person name="Auch B."/>
            <person name="Kono T."/>
            <person name="Mallez S."/>
            <person name="Zhang Y."/>
            <person name="Obille A."/>
            <person name="Becker A."/>
            <person name="Abrahante J.E."/>
            <person name="Garbe J."/>
            <person name="Badalamenti J.P."/>
            <person name="Herman A."/>
            <person name="Mangelson H."/>
            <person name="Liachko I."/>
            <person name="Sullivan S."/>
            <person name="Sone E.D."/>
            <person name="Koren S."/>
            <person name="Silverstein K.A.T."/>
            <person name="Beckman K.B."/>
            <person name="Gohl D.M."/>
        </authorList>
    </citation>
    <scope>NUCLEOTIDE SEQUENCE</scope>
    <source>
        <strain evidence="1">Duluth1</strain>
        <tissue evidence="1">Whole animal</tissue>
    </source>
</reference>
<accession>A0A9D4CN14</accession>
<evidence type="ECO:0000313" key="2">
    <source>
        <dbReference type="Proteomes" id="UP000828390"/>
    </source>
</evidence>
<sequence>MTRLPAADTFTSPCLWVGTSLGSVLVIVLNLPPPGESRLTQPVIVSPSGKCLLSPTNGGGI</sequence>
<reference evidence="1" key="2">
    <citation type="submission" date="2020-11" db="EMBL/GenBank/DDBJ databases">
        <authorList>
            <person name="McCartney M.A."/>
            <person name="Auch B."/>
            <person name="Kono T."/>
            <person name="Mallez S."/>
            <person name="Becker A."/>
            <person name="Gohl D.M."/>
            <person name="Silverstein K.A.T."/>
            <person name="Koren S."/>
            <person name="Bechman K.B."/>
            <person name="Herman A."/>
            <person name="Abrahante J.E."/>
            <person name="Garbe J."/>
        </authorList>
    </citation>
    <scope>NUCLEOTIDE SEQUENCE</scope>
    <source>
        <strain evidence="1">Duluth1</strain>
        <tissue evidence="1">Whole animal</tissue>
    </source>
</reference>
<keyword evidence="2" id="KW-1185">Reference proteome</keyword>